<feature type="binding site" evidence="13">
    <location>
        <position position="179"/>
    </location>
    <ligand>
        <name>ATP</name>
        <dbReference type="ChEBI" id="CHEBI:30616"/>
    </ligand>
</feature>
<evidence type="ECO:0000256" key="11">
    <source>
        <dbReference type="ARBA" id="ARBA00048258"/>
    </source>
</evidence>
<evidence type="ECO:0000256" key="10">
    <source>
        <dbReference type="ARBA" id="ARBA00022840"/>
    </source>
</evidence>
<dbReference type="GO" id="GO:0005524">
    <property type="term" value="F:ATP binding"/>
    <property type="evidence" value="ECO:0007669"/>
    <property type="project" value="UniProtKB-KW"/>
</dbReference>
<comment type="caution">
    <text evidence="14">The sequence shown here is derived from an EMBL/GenBank/DDBJ whole genome shotgun (WGS) entry which is preliminary data.</text>
</comment>
<dbReference type="Pfam" id="PF02569">
    <property type="entry name" value="Pantoate_ligase"/>
    <property type="match status" value="1"/>
</dbReference>
<dbReference type="RefSeq" id="WP_117203206.1">
    <property type="nucleotide sequence ID" value="NZ_JBHTBK010000019.1"/>
</dbReference>
<feature type="binding site" evidence="13">
    <location>
        <position position="156"/>
    </location>
    <ligand>
        <name>(R)-pantoate</name>
        <dbReference type="ChEBI" id="CHEBI:15980"/>
    </ligand>
</feature>
<feature type="binding site" evidence="13">
    <location>
        <position position="62"/>
    </location>
    <ligand>
        <name>(R)-pantoate</name>
        <dbReference type="ChEBI" id="CHEBI:15980"/>
    </ligand>
</feature>
<keyword evidence="15" id="KW-1185">Reference proteome</keyword>
<evidence type="ECO:0000256" key="4">
    <source>
        <dbReference type="ARBA" id="ARBA00012219"/>
    </source>
</evidence>
<dbReference type="InterPro" id="IPR004821">
    <property type="entry name" value="Cyt_trans-like"/>
</dbReference>
<comment type="catalytic activity">
    <reaction evidence="11 13">
        <text>(R)-pantoate + beta-alanine + ATP = (R)-pantothenate + AMP + diphosphate + H(+)</text>
        <dbReference type="Rhea" id="RHEA:10912"/>
        <dbReference type="ChEBI" id="CHEBI:15378"/>
        <dbReference type="ChEBI" id="CHEBI:15980"/>
        <dbReference type="ChEBI" id="CHEBI:29032"/>
        <dbReference type="ChEBI" id="CHEBI:30616"/>
        <dbReference type="ChEBI" id="CHEBI:33019"/>
        <dbReference type="ChEBI" id="CHEBI:57966"/>
        <dbReference type="ChEBI" id="CHEBI:456215"/>
        <dbReference type="EC" id="6.3.2.1"/>
    </reaction>
</comment>
<feature type="active site" description="Proton donor" evidence="13">
    <location>
        <position position="38"/>
    </location>
</feature>
<evidence type="ECO:0000256" key="5">
    <source>
        <dbReference type="ARBA" id="ARBA00014155"/>
    </source>
</evidence>
<dbReference type="AlphaFoldDB" id="A0A372DJ30"/>
<dbReference type="InterPro" id="IPR042176">
    <property type="entry name" value="Pantoate_ligase_C"/>
</dbReference>
<protein>
    <recommendedName>
        <fullName evidence="5 13">Pantothenate synthetase</fullName>
        <shortName evidence="13">PS</shortName>
        <ecNumber evidence="4 13">6.3.2.1</ecNumber>
    </recommendedName>
    <alternativeName>
        <fullName evidence="13">Pantoate--beta-alanine ligase</fullName>
    </alternativeName>
    <alternativeName>
        <fullName evidence="13">Pantoate-activating enzyme</fullName>
    </alternativeName>
</protein>
<dbReference type="OrthoDB" id="9773087at2"/>
<feature type="binding site" evidence="13">
    <location>
        <begin position="150"/>
        <end position="153"/>
    </location>
    <ligand>
        <name>ATP</name>
        <dbReference type="ChEBI" id="CHEBI:30616"/>
    </ligand>
</feature>
<comment type="pathway">
    <text evidence="2 13">Cofactor biosynthesis; (R)-pantothenate biosynthesis; (R)-pantothenate from (R)-pantoate and beta-alanine: step 1/1.</text>
</comment>
<feature type="binding site" evidence="13">
    <location>
        <begin position="187"/>
        <end position="190"/>
    </location>
    <ligand>
        <name>ATP</name>
        <dbReference type="ChEBI" id="CHEBI:30616"/>
    </ligand>
</feature>
<evidence type="ECO:0000256" key="3">
    <source>
        <dbReference type="ARBA" id="ARBA00009256"/>
    </source>
</evidence>
<keyword evidence="8 13" id="KW-0566">Pantothenate biosynthesis</keyword>
<dbReference type="UniPathway" id="UPA00028">
    <property type="reaction ID" value="UER00005"/>
</dbReference>
<evidence type="ECO:0000256" key="13">
    <source>
        <dbReference type="HAMAP-Rule" id="MF_00158"/>
    </source>
</evidence>
<dbReference type="PANTHER" id="PTHR21299:SF1">
    <property type="entry name" value="PANTOATE--BETA-ALANINE LIGASE"/>
    <property type="match status" value="1"/>
</dbReference>
<dbReference type="InterPro" id="IPR014729">
    <property type="entry name" value="Rossmann-like_a/b/a_fold"/>
</dbReference>
<evidence type="ECO:0000313" key="14">
    <source>
        <dbReference type="EMBL" id="RFP59536.1"/>
    </source>
</evidence>
<evidence type="ECO:0000256" key="6">
    <source>
        <dbReference type="ARBA" id="ARBA00022490"/>
    </source>
</evidence>
<dbReference type="InterPro" id="IPR003721">
    <property type="entry name" value="Pantoate_ligase"/>
</dbReference>
<dbReference type="NCBIfam" id="TIGR00018">
    <property type="entry name" value="panC"/>
    <property type="match status" value="1"/>
</dbReference>
<dbReference type="FunFam" id="3.40.50.620:FF:000114">
    <property type="entry name" value="Pantothenate synthetase"/>
    <property type="match status" value="1"/>
</dbReference>
<dbReference type="GO" id="GO:0005829">
    <property type="term" value="C:cytosol"/>
    <property type="evidence" value="ECO:0007669"/>
    <property type="project" value="TreeGrafter"/>
</dbReference>
<comment type="miscellaneous">
    <text evidence="13">The reaction proceeds by a bi uni uni bi ping pong mechanism.</text>
</comment>
<gene>
    <name evidence="13" type="primary">panC</name>
    <name evidence="14" type="ORF">D0Y53_10405</name>
</gene>
<organism evidence="14 15">
    <name type="scientific">Cognatiluteimonas weifangensis</name>
    <dbReference type="NCBI Taxonomy" id="2303539"/>
    <lineage>
        <taxon>Bacteria</taxon>
        <taxon>Pseudomonadati</taxon>
        <taxon>Pseudomonadota</taxon>
        <taxon>Gammaproteobacteria</taxon>
        <taxon>Lysobacterales</taxon>
        <taxon>Lysobacteraceae</taxon>
        <taxon>Cognatiluteimonas</taxon>
    </lineage>
</organism>
<keyword evidence="10 13" id="KW-0067">ATP-binding</keyword>
<evidence type="ECO:0000256" key="1">
    <source>
        <dbReference type="ARBA" id="ARBA00004496"/>
    </source>
</evidence>
<sequence length="287" mass="31391">MIATTGELAALRARVAAWKREGLRVGFVPTMGNLHAGHHSLLRLARGHADRVVASVFVNPTQFGPDEDFARYPRTPEADAAGLDAAGCDLLWLPSVETMYPFGVEATVQVRVPGVTEVLEGAHRPGHFDGVATVVARLFNQVQPDVAVFGRKDYQQLAVIRYLVRDLAFPLELLAAPILREADGLAMSSRNQYLSAEERPVAAELQRTLQTMRAALVAGTPRLQVEAEARAHLQRRGFDVDYVVVRRPDLGEPADGEGGAQLALVAARLGRTRLIDNLEFTLDRGFR</sequence>
<evidence type="ECO:0000256" key="8">
    <source>
        <dbReference type="ARBA" id="ARBA00022655"/>
    </source>
</evidence>
<dbReference type="HAMAP" id="MF_00158">
    <property type="entry name" value="PanC"/>
    <property type="match status" value="1"/>
</dbReference>
<dbReference type="Gene3D" id="3.30.1300.10">
    <property type="entry name" value="Pantoate-beta-alanine ligase, C-terminal domain"/>
    <property type="match status" value="1"/>
</dbReference>
<comment type="similarity">
    <text evidence="3 13">Belongs to the pantothenate synthetase family.</text>
</comment>
<dbReference type="GO" id="GO:0015940">
    <property type="term" value="P:pantothenate biosynthetic process"/>
    <property type="evidence" value="ECO:0007669"/>
    <property type="project" value="UniProtKB-UniRule"/>
</dbReference>
<feature type="binding site" evidence="13">
    <location>
        <begin position="31"/>
        <end position="38"/>
    </location>
    <ligand>
        <name>ATP</name>
        <dbReference type="ChEBI" id="CHEBI:30616"/>
    </ligand>
</feature>
<comment type="subunit">
    <text evidence="13">Homodimer.</text>
</comment>
<keyword evidence="9 13" id="KW-0547">Nucleotide-binding</keyword>
<dbReference type="Gene3D" id="3.40.50.620">
    <property type="entry name" value="HUPs"/>
    <property type="match status" value="1"/>
</dbReference>
<dbReference type="GO" id="GO:0004592">
    <property type="term" value="F:pantoate-beta-alanine ligase activity"/>
    <property type="evidence" value="ECO:0007669"/>
    <property type="project" value="UniProtKB-UniRule"/>
</dbReference>
<comment type="function">
    <text evidence="12 13">Catalyzes the condensation of pantoate with beta-alanine in an ATP-dependent reaction via a pantoyl-adenylate intermediate.</text>
</comment>
<accession>A0A372DJ30</accession>
<dbReference type="NCBIfam" id="TIGR00125">
    <property type="entry name" value="cyt_tran_rel"/>
    <property type="match status" value="1"/>
</dbReference>
<evidence type="ECO:0000256" key="2">
    <source>
        <dbReference type="ARBA" id="ARBA00004990"/>
    </source>
</evidence>
<dbReference type="CDD" id="cd00560">
    <property type="entry name" value="PanC"/>
    <property type="match status" value="1"/>
</dbReference>
<feature type="binding site" evidence="13">
    <location>
        <position position="62"/>
    </location>
    <ligand>
        <name>beta-alanine</name>
        <dbReference type="ChEBI" id="CHEBI:57966"/>
    </ligand>
</feature>
<dbReference type="Proteomes" id="UP000262917">
    <property type="component" value="Unassembled WGS sequence"/>
</dbReference>
<evidence type="ECO:0000256" key="7">
    <source>
        <dbReference type="ARBA" id="ARBA00022598"/>
    </source>
</evidence>
<dbReference type="EC" id="6.3.2.1" evidence="4 13"/>
<proteinExistence type="inferred from homology"/>
<reference evidence="14 15" key="1">
    <citation type="submission" date="2018-08" db="EMBL/GenBank/DDBJ databases">
        <title>Lysobacter weifangensis sp. nov., a new member of the family 'Xanthomonadaceae', isolated from soil in a farmland.</title>
        <authorList>
            <person name="Zhao H."/>
        </authorList>
    </citation>
    <scope>NUCLEOTIDE SEQUENCE [LARGE SCALE GENOMIC DNA]</scope>
    <source>
        <strain evidence="14 15">WF-2</strain>
    </source>
</reference>
<evidence type="ECO:0000256" key="12">
    <source>
        <dbReference type="ARBA" id="ARBA00055042"/>
    </source>
</evidence>
<keyword evidence="7 13" id="KW-0436">Ligase</keyword>
<name>A0A372DJ30_9GAMM</name>
<dbReference type="PANTHER" id="PTHR21299">
    <property type="entry name" value="CYTIDYLATE KINASE/PANTOATE-BETA-ALANINE LIGASE"/>
    <property type="match status" value="1"/>
</dbReference>
<dbReference type="SUPFAM" id="SSF52374">
    <property type="entry name" value="Nucleotidylyl transferase"/>
    <property type="match status" value="1"/>
</dbReference>
<keyword evidence="6 13" id="KW-0963">Cytoplasm</keyword>
<dbReference type="EMBL" id="QVPD01000011">
    <property type="protein sequence ID" value="RFP59536.1"/>
    <property type="molecule type" value="Genomic_DNA"/>
</dbReference>
<evidence type="ECO:0000313" key="15">
    <source>
        <dbReference type="Proteomes" id="UP000262917"/>
    </source>
</evidence>
<comment type="subcellular location">
    <subcellularLocation>
        <location evidence="1 13">Cytoplasm</location>
    </subcellularLocation>
</comment>
<evidence type="ECO:0000256" key="9">
    <source>
        <dbReference type="ARBA" id="ARBA00022741"/>
    </source>
</evidence>